<dbReference type="AlphaFoldDB" id="A0A7J6L4L4"/>
<feature type="signal peptide" evidence="1">
    <location>
        <begin position="1"/>
        <end position="17"/>
    </location>
</feature>
<dbReference type="SUPFAM" id="SSF63829">
    <property type="entry name" value="Calcium-dependent phosphotriesterase"/>
    <property type="match status" value="1"/>
</dbReference>
<evidence type="ECO:0000313" key="3">
    <source>
        <dbReference type="Proteomes" id="UP000591131"/>
    </source>
</evidence>
<feature type="chain" id="PRO_5029828667" evidence="1">
    <location>
        <begin position="18"/>
        <end position="543"/>
    </location>
</feature>
<keyword evidence="3" id="KW-1185">Reference proteome</keyword>
<name>A0A7J6L4L4_PERCH</name>
<reference evidence="2 3" key="1">
    <citation type="submission" date="2020-04" db="EMBL/GenBank/DDBJ databases">
        <title>Perkinsus chesapeaki whole genome sequence.</title>
        <authorList>
            <person name="Bogema D.R."/>
        </authorList>
    </citation>
    <scope>NUCLEOTIDE SEQUENCE [LARGE SCALE GENOMIC DNA]</scope>
    <source>
        <strain evidence="2">ATCC PRA-425</strain>
    </source>
</reference>
<accession>A0A7J6L4L4</accession>
<keyword evidence="1" id="KW-0732">Signal</keyword>
<gene>
    <name evidence="2" type="ORF">FOL47_010239</name>
</gene>
<organism evidence="2 3">
    <name type="scientific">Perkinsus chesapeaki</name>
    <name type="common">Clam parasite</name>
    <name type="synonym">Perkinsus andrewsi</name>
    <dbReference type="NCBI Taxonomy" id="330153"/>
    <lineage>
        <taxon>Eukaryota</taxon>
        <taxon>Sar</taxon>
        <taxon>Alveolata</taxon>
        <taxon>Perkinsozoa</taxon>
        <taxon>Perkinsea</taxon>
        <taxon>Perkinsida</taxon>
        <taxon>Perkinsidae</taxon>
        <taxon>Perkinsus</taxon>
    </lineage>
</organism>
<proteinExistence type="predicted"/>
<comment type="caution">
    <text evidence="2">The sequence shown here is derived from an EMBL/GenBank/DDBJ whole genome shotgun (WGS) entry which is preliminary data.</text>
</comment>
<evidence type="ECO:0000313" key="2">
    <source>
        <dbReference type="EMBL" id="KAF4653886.1"/>
    </source>
</evidence>
<dbReference type="EMBL" id="JAAPAO010000779">
    <property type="protein sequence ID" value="KAF4653886.1"/>
    <property type="molecule type" value="Genomic_DNA"/>
</dbReference>
<feature type="non-terminal residue" evidence="2">
    <location>
        <position position="1"/>
    </location>
</feature>
<dbReference type="Proteomes" id="UP000591131">
    <property type="component" value="Unassembled WGS sequence"/>
</dbReference>
<evidence type="ECO:0000256" key="1">
    <source>
        <dbReference type="SAM" id="SignalP"/>
    </source>
</evidence>
<protein>
    <submittedName>
        <fullName evidence="2">Uncharacterized protein</fullName>
    </submittedName>
</protein>
<sequence length="543" mass="61138">MNSILFSVAICLLNVWAEEDWCKSHKAKEIHSLRKDLLPDDGIRLIDFAFDDFGNWFIAGEEKTTGIYRCWRMNYSENKSDIIFRGRAEAIDVFSPTLDATRVFAIVKNEIRMYGTHGNLIPPLEGKYRVIGRGGRNHKFTDLAFDKSSQRLFVSDKKTNQVYSYFPSRSGNTRRRAAGNRDGRAIDDETHLYRPRGVKIAGGNLYILQGPCEERRLVRWTPYQSKRTYKYDFQVEGRSGFEISDAMPDYIYYRSGGDAVYKGCANWSCNGPILIAGGCGRCHNDNQLVNRGSGALKMDQSGRLMIWDFGRNRFVTWEDMALNCLTSSCPPTTIVPGKVNWEEKISYNADGVSCKLVTTGNVVLYIIYGIGTWANCTGNFEEVGHLSSSLPMPGGHEDFASLVIDKQWCIDYFIKLGFTPGAPLDYARDAICDPRQFPNRTATTPPTVAEAPKWENRVVFHSERDVCELEIVASVELRVYPGVGAWADCGPLRPDENVSYILAGLQVPGAHDKQWCIEYFKRLGFVPGGSLDDVREAICGPDR</sequence>